<dbReference type="Proteomes" id="UP001199106">
    <property type="component" value="Unassembled WGS sequence"/>
</dbReference>
<name>A0AAD4ICE8_9PLEO</name>
<evidence type="ECO:0000256" key="1">
    <source>
        <dbReference type="SAM" id="MobiDB-lite"/>
    </source>
</evidence>
<feature type="region of interest" description="Disordered" evidence="1">
    <location>
        <begin position="143"/>
        <end position="177"/>
    </location>
</feature>
<evidence type="ECO:0000313" key="3">
    <source>
        <dbReference type="EMBL" id="KAG9192101.1"/>
    </source>
</evidence>
<evidence type="ECO:0000256" key="2">
    <source>
        <dbReference type="SAM" id="Phobius"/>
    </source>
</evidence>
<accession>A0AAD4ICE8</accession>
<organism evidence="3 4">
    <name type="scientific">Alternaria panax</name>
    <dbReference type="NCBI Taxonomy" id="48097"/>
    <lineage>
        <taxon>Eukaryota</taxon>
        <taxon>Fungi</taxon>
        <taxon>Dikarya</taxon>
        <taxon>Ascomycota</taxon>
        <taxon>Pezizomycotina</taxon>
        <taxon>Dothideomycetes</taxon>
        <taxon>Pleosporomycetidae</taxon>
        <taxon>Pleosporales</taxon>
        <taxon>Pleosporineae</taxon>
        <taxon>Pleosporaceae</taxon>
        <taxon>Alternaria</taxon>
        <taxon>Alternaria sect. Panax</taxon>
    </lineage>
</organism>
<feature type="compositionally biased region" description="Acidic residues" evidence="1">
    <location>
        <begin position="168"/>
        <end position="177"/>
    </location>
</feature>
<feature type="compositionally biased region" description="Low complexity" evidence="1">
    <location>
        <begin position="46"/>
        <end position="60"/>
    </location>
</feature>
<keyword evidence="2" id="KW-0812">Transmembrane</keyword>
<dbReference type="AlphaFoldDB" id="A0AAD4ICE8"/>
<gene>
    <name evidence="3" type="ORF">G6011_10835</name>
</gene>
<evidence type="ECO:0008006" key="5">
    <source>
        <dbReference type="Google" id="ProtNLM"/>
    </source>
</evidence>
<dbReference type="EMBL" id="JAANER010000003">
    <property type="protein sequence ID" value="KAG9192101.1"/>
    <property type="molecule type" value="Genomic_DNA"/>
</dbReference>
<reference evidence="3" key="1">
    <citation type="submission" date="2021-07" db="EMBL/GenBank/DDBJ databases">
        <title>Genome Resource of American Ginseng Black Spot Pathogen Alternaria panax.</title>
        <authorList>
            <person name="Qiu C."/>
            <person name="Wang W."/>
            <person name="Liu Z."/>
        </authorList>
    </citation>
    <scope>NUCLEOTIDE SEQUENCE</scope>
    <source>
        <strain evidence="3">BNCC115425</strain>
    </source>
</reference>
<proteinExistence type="predicted"/>
<feature type="transmembrane region" description="Helical" evidence="2">
    <location>
        <begin position="96"/>
        <end position="120"/>
    </location>
</feature>
<sequence>MIGTHVATKCPDDPSQNTTALEVFSSYCDIGGSKLAEIAASTTYSPSRTLAPSSASASPASTPPPASLTPTSKTLASSPEPTGSIERAPATKTNRIVAIAAGVAVPVVVLASALAAFFLFRRHKDNKHDESEIFEADASTVDASKGGTCHEVSDKGQIAAELPNPDPQEMDAESARG</sequence>
<keyword evidence="2" id="KW-0472">Membrane</keyword>
<feature type="region of interest" description="Disordered" evidence="1">
    <location>
        <begin position="46"/>
        <end position="90"/>
    </location>
</feature>
<keyword evidence="4" id="KW-1185">Reference proteome</keyword>
<protein>
    <recommendedName>
        <fullName evidence="5">Mid2 domain-containing protein</fullName>
    </recommendedName>
</protein>
<keyword evidence="2" id="KW-1133">Transmembrane helix</keyword>
<evidence type="ECO:0000313" key="4">
    <source>
        <dbReference type="Proteomes" id="UP001199106"/>
    </source>
</evidence>
<comment type="caution">
    <text evidence="3">The sequence shown here is derived from an EMBL/GenBank/DDBJ whole genome shotgun (WGS) entry which is preliminary data.</text>
</comment>